<keyword evidence="1" id="KW-0805">Transcription regulation</keyword>
<dbReference type="InterPro" id="IPR001647">
    <property type="entry name" value="HTH_TetR"/>
</dbReference>
<keyword evidence="3" id="KW-0804">Transcription</keyword>
<name>A0A164M4Q7_9NOCA</name>
<dbReference type="PANTHER" id="PTHR30055:SF238">
    <property type="entry name" value="MYCOFACTOCIN BIOSYNTHESIS TRANSCRIPTIONAL REGULATOR MFTR-RELATED"/>
    <property type="match status" value="1"/>
</dbReference>
<feature type="DNA-binding region" description="H-T-H motif" evidence="4">
    <location>
        <begin position="38"/>
        <end position="57"/>
    </location>
</feature>
<dbReference type="GO" id="GO:0000976">
    <property type="term" value="F:transcription cis-regulatory region binding"/>
    <property type="evidence" value="ECO:0007669"/>
    <property type="project" value="TreeGrafter"/>
</dbReference>
<dbReference type="PANTHER" id="PTHR30055">
    <property type="entry name" value="HTH-TYPE TRANSCRIPTIONAL REGULATOR RUTR"/>
    <property type="match status" value="1"/>
</dbReference>
<evidence type="ECO:0000256" key="2">
    <source>
        <dbReference type="ARBA" id="ARBA00023125"/>
    </source>
</evidence>
<gene>
    <name evidence="6" type="ORF">AWN90_30385</name>
</gene>
<dbReference type="OrthoDB" id="8688418at2"/>
<dbReference type="InterPro" id="IPR009057">
    <property type="entry name" value="Homeodomain-like_sf"/>
</dbReference>
<evidence type="ECO:0000256" key="4">
    <source>
        <dbReference type="PROSITE-ProRule" id="PRU00335"/>
    </source>
</evidence>
<keyword evidence="2 4" id="KW-0238">DNA-binding</keyword>
<dbReference type="InterPro" id="IPR050109">
    <property type="entry name" value="HTH-type_TetR-like_transc_reg"/>
</dbReference>
<accession>A0A164M4Q7</accession>
<dbReference type="GO" id="GO:0003700">
    <property type="term" value="F:DNA-binding transcription factor activity"/>
    <property type="evidence" value="ECO:0007669"/>
    <property type="project" value="TreeGrafter"/>
</dbReference>
<evidence type="ECO:0000256" key="1">
    <source>
        <dbReference type="ARBA" id="ARBA00023015"/>
    </source>
</evidence>
<proteinExistence type="predicted"/>
<dbReference type="STRING" id="455432.AWN90_30385"/>
<comment type="caution">
    <text evidence="6">The sequence shown here is derived from an EMBL/GenBank/DDBJ whole genome shotgun (WGS) entry which is preliminary data.</text>
</comment>
<dbReference type="AlphaFoldDB" id="A0A164M4Q7"/>
<evidence type="ECO:0000313" key="7">
    <source>
        <dbReference type="Proteomes" id="UP000076512"/>
    </source>
</evidence>
<reference evidence="6 7" key="1">
    <citation type="submission" date="2016-04" db="EMBL/GenBank/DDBJ databases">
        <authorList>
            <person name="Evans L.H."/>
            <person name="Alamgir A."/>
            <person name="Owens N."/>
            <person name="Weber N.D."/>
            <person name="Virtaneva K."/>
            <person name="Barbian K."/>
            <person name="Babar A."/>
            <person name="Rosenke K."/>
        </authorList>
    </citation>
    <scope>NUCLEOTIDE SEQUENCE [LARGE SCALE GENOMIC DNA]</scope>
    <source>
        <strain evidence="6 7">IFM 0406</strain>
    </source>
</reference>
<evidence type="ECO:0000256" key="3">
    <source>
        <dbReference type="ARBA" id="ARBA00023163"/>
    </source>
</evidence>
<protein>
    <submittedName>
        <fullName evidence="6">TetR family transcriptional regulator</fullName>
    </submittedName>
</protein>
<dbReference type="Proteomes" id="UP000076512">
    <property type="component" value="Unassembled WGS sequence"/>
</dbReference>
<dbReference type="InterPro" id="IPR041347">
    <property type="entry name" value="MftR_C"/>
</dbReference>
<dbReference type="RefSeq" id="WP_067589581.1">
    <property type="nucleotide sequence ID" value="NZ_JABMCZ010000004.1"/>
</dbReference>
<dbReference type="PROSITE" id="PS50977">
    <property type="entry name" value="HTH_TETR_2"/>
    <property type="match status" value="1"/>
</dbReference>
<dbReference type="EMBL" id="LWGR01000007">
    <property type="protein sequence ID" value="KZM73036.1"/>
    <property type="molecule type" value="Genomic_DNA"/>
</dbReference>
<feature type="domain" description="HTH tetR-type" evidence="5">
    <location>
        <begin position="15"/>
        <end position="75"/>
    </location>
</feature>
<keyword evidence="7" id="KW-1185">Reference proteome</keyword>
<dbReference type="Pfam" id="PF17754">
    <property type="entry name" value="TetR_C_14"/>
    <property type="match status" value="1"/>
</dbReference>
<evidence type="ECO:0000259" key="5">
    <source>
        <dbReference type="PROSITE" id="PS50977"/>
    </source>
</evidence>
<dbReference type="SUPFAM" id="SSF46689">
    <property type="entry name" value="Homeodomain-like"/>
    <property type="match status" value="1"/>
</dbReference>
<dbReference type="Gene3D" id="1.10.357.10">
    <property type="entry name" value="Tetracycline Repressor, domain 2"/>
    <property type="match status" value="1"/>
</dbReference>
<dbReference type="Gene3D" id="1.10.10.60">
    <property type="entry name" value="Homeodomain-like"/>
    <property type="match status" value="1"/>
</dbReference>
<organism evidence="6 7">
    <name type="scientific">Nocardia terpenica</name>
    <dbReference type="NCBI Taxonomy" id="455432"/>
    <lineage>
        <taxon>Bacteria</taxon>
        <taxon>Bacillati</taxon>
        <taxon>Actinomycetota</taxon>
        <taxon>Actinomycetes</taxon>
        <taxon>Mycobacteriales</taxon>
        <taxon>Nocardiaceae</taxon>
        <taxon>Nocardia</taxon>
    </lineage>
</organism>
<sequence>MPTEQTPGLRERKKLDTRKALSDAALDLVFELGLENVVREDIAARAGVSVRTFNNYFNGKFDALAYRQIERMHRTIAAFRARPADEPTWTAVTTAVLETLEADRVGWGAPTAAQMHEIRKFVRSPEVQASMTRGALDEFVAAIAERTGLDPQRHPYPRLVAGITLAVHQSALEVYIHADPPVIVTDLLREAFAAVAAGLPDPSGGV</sequence>
<dbReference type="Pfam" id="PF00440">
    <property type="entry name" value="TetR_N"/>
    <property type="match status" value="1"/>
</dbReference>
<evidence type="ECO:0000313" key="6">
    <source>
        <dbReference type="EMBL" id="KZM73036.1"/>
    </source>
</evidence>